<dbReference type="InterPro" id="IPR052627">
    <property type="entry name" value="VWA_domain-containing"/>
</dbReference>
<protein>
    <recommendedName>
        <fullName evidence="2">VWFA domain-containing protein</fullName>
    </recommendedName>
</protein>
<name>A0A8C3KDF4_9CHAR</name>
<organism evidence="3 4">
    <name type="scientific">Calidris pygmaea</name>
    <name type="common">Spoon-billed sandpiper</name>
    <dbReference type="NCBI Taxonomy" id="425635"/>
    <lineage>
        <taxon>Eukaryota</taxon>
        <taxon>Metazoa</taxon>
        <taxon>Chordata</taxon>
        <taxon>Craniata</taxon>
        <taxon>Vertebrata</taxon>
        <taxon>Euteleostomi</taxon>
        <taxon>Archelosauria</taxon>
        <taxon>Archosauria</taxon>
        <taxon>Dinosauria</taxon>
        <taxon>Saurischia</taxon>
        <taxon>Theropoda</taxon>
        <taxon>Coelurosauria</taxon>
        <taxon>Aves</taxon>
        <taxon>Neognathae</taxon>
        <taxon>Neoaves</taxon>
        <taxon>Charadriiformes</taxon>
        <taxon>Scolopacidae</taxon>
        <taxon>Calidris</taxon>
    </lineage>
</organism>
<feature type="region of interest" description="Disordered" evidence="1">
    <location>
        <begin position="304"/>
        <end position="335"/>
    </location>
</feature>
<dbReference type="Ensembl" id="ENSCPGT00000023598.1">
    <property type="protein sequence ID" value="ENSCPGP00000021559.1"/>
    <property type="gene ID" value="ENSCPGG00000015025.1"/>
</dbReference>
<feature type="region of interest" description="Disordered" evidence="1">
    <location>
        <begin position="223"/>
        <end position="259"/>
    </location>
</feature>
<evidence type="ECO:0000313" key="3">
    <source>
        <dbReference type="Ensembl" id="ENSCPGP00000021559.1"/>
    </source>
</evidence>
<feature type="compositionally biased region" description="Low complexity" evidence="1">
    <location>
        <begin position="227"/>
        <end position="243"/>
    </location>
</feature>
<feature type="compositionally biased region" description="Low complexity" evidence="1">
    <location>
        <begin position="606"/>
        <end position="624"/>
    </location>
</feature>
<feature type="domain" description="VWFA" evidence="2">
    <location>
        <begin position="2"/>
        <end position="67"/>
    </location>
</feature>
<evidence type="ECO:0000259" key="2">
    <source>
        <dbReference type="Pfam" id="PF13768"/>
    </source>
</evidence>
<dbReference type="PANTHER" id="PTHR46299">
    <property type="entry name" value="VON WILLEBRAND FACTOR A DOMAIN-CONTAINING PROTEIN 5B2-RELATED"/>
    <property type="match status" value="1"/>
</dbReference>
<proteinExistence type="predicted"/>
<evidence type="ECO:0000256" key="1">
    <source>
        <dbReference type="SAM" id="MobiDB-lite"/>
    </source>
</evidence>
<evidence type="ECO:0000313" key="4">
    <source>
        <dbReference type="Proteomes" id="UP000694419"/>
    </source>
</evidence>
<dbReference type="Pfam" id="PF13768">
    <property type="entry name" value="VWA_3"/>
    <property type="match status" value="1"/>
</dbReference>
<feature type="compositionally biased region" description="Polar residues" evidence="1">
    <location>
        <begin position="638"/>
        <end position="647"/>
    </location>
</feature>
<dbReference type="PANTHER" id="PTHR46299:SF2">
    <property type="entry name" value="VON WILLEBRAND FACTOR A DOMAIN-CONTAINING PROTEIN 5B2"/>
    <property type="match status" value="1"/>
</dbReference>
<feature type="compositionally biased region" description="Polar residues" evidence="1">
    <location>
        <begin position="324"/>
        <end position="335"/>
    </location>
</feature>
<sequence>MAQPLRHGYPRQLFLFTHAAAGNTGRILRLLRRQASTLRCFSFGLGPRACRRLLKGMAKVSRGRAEFLSPAERLQPKLIQSLKKAMEPAVSDITIDWYVPDSMEALLSPTELPALYPGDRLVSYCVLYSIARFRDRRPPGREGARWGSRGSAIPSQEEVASPGESHQPPRSTLGSGDASLDVSAGGTEASERGDPVSGSDIWKRIYQPSYIQEQYVLTHCSVSTDPSRGLLSRSSTSSESTGSRDMAPEGGSSATGADVTVALSTEELARRRKGLARAAMAGRSFSSPHGELDAHRLRRALEKVSQKRNQSLEGQLDQLGPRGQQPQSGVAESSGYNLLSPTHLDWDMLVEPSYLFSASPVPEPGGNTSPPLRCQVVIHGLQAGKPVSWEVMASLEPLLQPREGPGREDRPPRGGKAGEKPLHRLAARSVIRDNENAAQREAELQQGFARRFRLKALQTSRACGVPSLYTRLVPVDAATQVALGLRWHCPLQPARPAGHRPLSGMSRSRMSPPSPQVPIRGPQGPSAVGKSRGCLGRSPCPRDLPAAPTSPWRVCTCLAPSCPPPLQVQLQEAQGPFQLTESFSEVVQIPLDRLCRASPYACHRASLSPTSPGASSSPEAGPRSQEGEEPAVAPQPGSPLSRSTCSEVPSPAVWAQADSGHGSESDTGPHSAAPSETGVSLQDAGPEDLESASWATAVALAWLEHRCAGFFEEWELVAAKADAWLRAQQLPPGVDVGCLKGAARHLFLLLRHWDENITLNMLCYNPNNV</sequence>
<reference evidence="3" key="2">
    <citation type="submission" date="2025-09" db="UniProtKB">
        <authorList>
            <consortium name="Ensembl"/>
        </authorList>
    </citation>
    <scope>IDENTIFICATION</scope>
</reference>
<feature type="compositionally biased region" description="Basic and acidic residues" evidence="1">
    <location>
        <begin position="404"/>
        <end position="422"/>
    </location>
</feature>
<dbReference type="AlphaFoldDB" id="A0A8C3KDF4"/>
<accession>A0A8C3KDF4</accession>
<feature type="compositionally biased region" description="Low complexity" evidence="1">
    <location>
        <begin position="500"/>
        <end position="511"/>
    </location>
</feature>
<feature type="region of interest" description="Disordered" evidence="1">
    <location>
        <begin position="606"/>
        <end position="688"/>
    </location>
</feature>
<feature type="region of interest" description="Disordered" evidence="1">
    <location>
        <begin position="495"/>
        <end position="532"/>
    </location>
</feature>
<dbReference type="Proteomes" id="UP000694419">
    <property type="component" value="Unplaced"/>
</dbReference>
<dbReference type="InterPro" id="IPR002035">
    <property type="entry name" value="VWF_A"/>
</dbReference>
<feature type="region of interest" description="Disordered" evidence="1">
    <location>
        <begin position="398"/>
        <end position="422"/>
    </location>
</feature>
<reference evidence="3" key="1">
    <citation type="submission" date="2025-08" db="UniProtKB">
        <authorList>
            <consortium name="Ensembl"/>
        </authorList>
    </citation>
    <scope>IDENTIFICATION</scope>
</reference>
<keyword evidence="4" id="KW-1185">Reference proteome</keyword>
<feature type="region of interest" description="Disordered" evidence="1">
    <location>
        <begin position="137"/>
        <end position="198"/>
    </location>
</feature>